<accession>A0A8C3XUU6</accession>
<evidence type="ECO:0000313" key="2">
    <source>
        <dbReference type="Proteomes" id="UP000694403"/>
    </source>
</evidence>
<dbReference type="Proteomes" id="UP000694403">
    <property type="component" value="Unplaced"/>
</dbReference>
<sequence length="69" mass="7460">LRRLCVHSCLLPNPGLSLSGAGYGQYGYHKGGCPGRCAKGCDKHEMTSKTYDCKHLKCCTQPKKGKGKC</sequence>
<reference evidence="1" key="1">
    <citation type="submission" date="2025-08" db="UniProtKB">
        <authorList>
            <consortium name="Ensembl"/>
        </authorList>
    </citation>
    <scope>IDENTIFICATION</scope>
</reference>
<organism evidence="1 2">
    <name type="scientific">Chelydra serpentina</name>
    <name type="common">Snapping turtle</name>
    <name type="synonym">Testudo serpentina</name>
    <dbReference type="NCBI Taxonomy" id="8475"/>
    <lineage>
        <taxon>Eukaryota</taxon>
        <taxon>Metazoa</taxon>
        <taxon>Chordata</taxon>
        <taxon>Craniata</taxon>
        <taxon>Vertebrata</taxon>
        <taxon>Euteleostomi</taxon>
        <taxon>Archelosauria</taxon>
        <taxon>Testudinata</taxon>
        <taxon>Testudines</taxon>
        <taxon>Cryptodira</taxon>
        <taxon>Durocryptodira</taxon>
        <taxon>Americhelydia</taxon>
        <taxon>Chelydroidea</taxon>
        <taxon>Chelydridae</taxon>
        <taxon>Chelydra</taxon>
    </lineage>
</organism>
<reference evidence="1" key="2">
    <citation type="submission" date="2025-09" db="UniProtKB">
        <authorList>
            <consortium name="Ensembl"/>
        </authorList>
    </citation>
    <scope>IDENTIFICATION</scope>
</reference>
<dbReference type="AlphaFoldDB" id="A0A8C3XUU6"/>
<keyword evidence="2" id="KW-1185">Reference proteome</keyword>
<evidence type="ECO:0000313" key="1">
    <source>
        <dbReference type="Ensembl" id="ENSCSRP00000025717.1"/>
    </source>
</evidence>
<name>A0A8C3XUU6_CHESE</name>
<protein>
    <submittedName>
        <fullName evidence="1">Uncharacterized protein</fullName>
    </submittedName>
</protein>
<dbReference type="Ensembl" id="ENSCSRT00000026798.1">
    <property type="protein sequence ID" value="ENSCSRP00000025717.1"/>
    <property type="gene ID" value="ENSCSRG00000019206.1"/>
</dbReference>
<proteinExistence type="predicted"/>